<evidence type="ECO:0000256" key="3">
    <source>
        <dbReference type="ARBA" id="ARBA00022618"/>
    </source>
</evidence>
<dbReference type="PANTHER" id="PTHR19918">
    <property type="entry name" value="CELL DIVISION CYCLE 20 CDC20 FIZZY -RELATED"/>
    <property type="match status" value="1"/>
</dbReference>
<evidence type="ECO:0000313" key="11">
    <source>
        <dbReference type="Proteomes" id="UP000717996"/>
    </source>
</evidence>
<evidence type="ECO:0000256" key="4">
    <source>
        <dbReference type="ARBA" id="ARBA00022737"/>
    </source>
</evidence>
<feature type="compositionally biased region" description="Low complexity" evidence="8">
    <location>
        <begin position="73"/>
        <end position="83"/>
    </location>
</feature>
<dbReference type="PROSITE" id="PS50082">
    <property type="entry name" value="WD_REPEATS_2"/>
    <property type="match status" value="3"/>
</dbReference>
<evidence type="ECO:0000256" key="7">
    <source>
        <dbReference type="PROSITE-ProRule" id="PRU00221"/>
    </source>
</evidence>
<dbReference type="PROSITE" id="PS00678">
    <property type="entry name" value="WD_REPEATS_1"/>
    <property type="match status" value="1"/>
</dbReference>
<protein>
    <recommendedName>
        <fullName evidence="9">CDC20/Fizzy WD40 domain-containing protein</fullName>
    </recommendedName>
</protein>
<dbReference type="GO" id="GO:0031145">
    <property type="term" value="P:anaphase-promoting complex-dependent catabolic process"/>
    <property type="evidence" value="ECO:0007669"/>
    <property type="project" value="TreeGrafter"/>
</dbReference>
<dbReference type="PANTHER" id="PTHR19918:SF8">
    <property type="entry name" value="FI02843P"/>
    <property type="match status" value="1"/>
</dbReference>
<feature type="compositionally biased region" description="Polar residues" evidence="8">
    <location>
        <begin position="1"/>
        <end position="12"/>
    </location>
</feature>
<dbReference type="InterPro" id="IPR036322">
    <property type="entry name" value="WD40_repeat_dom_sf"/>
</dbReference>
<evidence type="ECO:0000256" key="5">
    <source>
        <dbReference type="ARBA" id="ARBA00022776"/>
    </source>
</evidence>
<dbReference type="Gene3D" id="2.130.10.10">
    <property type="entry name" value="YVTN repeat-like/Quinoprotein amine dehydrogenase"/>
    <property type="match status" value="1"/>
</dbReference>
<proteinExistence type="inferred from homology"/>
<feature type="compositionally biased region" description="Low complexity" evidence="8">
    <location>
        <begin position="29"/>
        <end position="41"/>
    </location>
</feature>
<dbReference type="GO" id="GO:0051301">
    <property type="term" value="P:cell division"/>
    <property type="evidence" value="ECO:0007669"/>
    <property type="project" value="UniProtKB-KW"/>
</dbReference>
<dbReference type="InterPro" id="IPR033010">
    <property type="entry name" value="Cdc20/Fizzy"/>
</dbReference>
<evidence type="ECO:0000313" key="10">
    <source>
        <dbReference type="EMBL" id="KAG1545481.1"/>
    </source>
</evidence>
<dbReference type="PROSITE" id="PS50294">
    <property type="entry name" value="WD_REPEATS_REGION"/>
    <property type="match status" value="2"/>
</dbReference>
<dbReference type="InterPro" id="IPR015943">
    <property type="entry name" value="WD40/YVTN_repeat-like_dom_sf"/>
</dbReference>
<organism evidence="10 11">
    <name type="scientific">Rhizopus oryzae</name>
    <name type="common">Mucormycosis agent</name>
    <name type="synonym">Rhizopus arrhizus var. delemar</name>
    <dbReference type="NCBI Taxonomy" id="64495"/>
    <lineage>
        <taxon>Eukaryota</taxon>
        <taxon>Fungi</taxon>
        <taxon>Fungi incertae sedis</taxon>
        <taxon>Mucoromycota</taxon>
        <taxon>Mucoromycotina</taxon>
        <taxon>Mucoromycetes</taxon>
        <taxon>Mucorales</taxon>
        <taxon>Mucorineae</taxon>
        <taxon>Rhizopodaceae</taxon>
        <taxon>Rhizopus</taxon>
    </lineage>
</organism>
<dbReference type="InterPro" id="IPR056150">
    <property type="entry name" value="WD40_CDC20-Fz"/>
</dbReference>
<dbReference type="GO" id="GO:0010997">
    <property type="term" value="F:anaphase-promoting complex binding"/>
    <property type="evidence" value="ECO:0007669"/>
    <property type="project" value="InterPro"/>
</dbReference>
<feature type="domain" description="CDC20/Fizzy WD40" evidence="9">
    <location>
        <begin position="250"/>
        <end position="538"/>
    </location>
</feature>
<dbReference type="Proteomes" id="UP000717996">
    <property type="component" value="Unassembled WGS sequence"/>
</dbReference>
<dbReference type="InterPro" id="IPR001680">
    <property type="entry name" value="WD40_rpt"/>
</dbReference>
<dbReference type="GO" id="GO:0005680">
    <property type="term" value="C:anaphase-promoting complex"/>
    <property type="evidence" value="ECO:0007669"/>
    <property type="project" value="TreeGrafter"/>
</dbReference>
<gene>
    <name evidence="10" type="ORF">G6F51_005441</name>
</gene>
<dbReference type="AlphaFoldDB" id="A0A9P6YD89"/>
<keyword evidence="5" id="KW-0498">Mitosis</keyword>
<dbReference type="GO" id="GO:1990757">
    <property type="term" value="F:ubiquitin ligase activator activity"/>
    <property type="evidence" value="ECO:0007669"/>
    <property type="project" value="TreeGrafter"/>
</dbReference>
<accession>A0A9P6YD89</accession>
<keyword evidence="6" id="KW-0131">Cell cycle</keyword>
<dbReference type="SMART" id="SM00320">
    <property type="entry name" value="WD40"/>
    <property type="match status" value="6"/>
</dbReference>
<name>A0A9P6YD89_RHIOR</name>
<dbReference type="EMBL" id="JAANIT010000665">
    <property type="protein sequence ID" value="KAG1545481.1"/>
    <property type="molecule type" value="Genomic_DNA"/>
</dbReference>
<reference evidence="10" key="1">
    <citation type="journal article" date="2020" name="Microb. Genom.">
        <title>Genetic diversity of clinical and environmental Mucorales isolates obtained from an investigation of mucormycosis cases among solid organ transplant recipients.</title>
        <authorList>
            <person name="Nguyen M.H."/>
            <person name="Kaul D."/>
            <person name="Muto C."/>
            <person name="Cheng S.J."/>
            <person name="Richter R.A."/>
            <person name="Bruno V.M."/>
            <person name="Liu G."/>
            <person name="Beyhan S."/>
            <person name="Sundermann A.J."/>
            <person name="Mounaud S."/>
            <person name="Pasculle A.W."/>
            <person name="Nierman W.C."/>
            <person name="Driscoll E."/>
            <person name="Cumbie R."/>
            <person name="Clancy C.J."/>
            <person name="Dupont C.L."/>
        </authorList>
    </citation>
    <scope>NUCLEOTIDE SEQUENCE</scope>
    <source>
        <strain evidence="10">GL16</strain>
    </source>
</reference>
<feature type="compositionally biased region" description="Low complexity" evidence="8">
    <location>
        <begin position="103"/>
        <end position="118"/>
    </location>
</feature>
<dbReference type="Pfam" id="PF24807">
    <property type="entry name" value="WD40_CDC20-Fz"/>
    <property type="match status" value="1"/>
</dbReference>
<keyword evidence="4" id="KW-0677">Repeat</keyword>
<evidence type="ECO:0000256" key="2">
    <source>
        <dbReference type="ARBA" id="ARBA00022574"/>
    </source>
</evidence>
<dbReference type="InterPro" id="IPR019775">
    <property type="entry name" value="WD40_repeat_CS"/>
</dbReference>
<dbReference type="SUPFAM" id="SSF50978">
    <property type="entry name" value="WD40 repeat-like"/>
    <property type="match status" value="1"/>
</dbReference>
<evidence type="ECO:0000259" key="9">
    <source>
        <dbReference type="Pfam" id="PF24807"/>
    </source>
</evidence>
<feature type="region of interest" description="Disordered" evidence="8">
    <location>
        <begin position="1"/>
        <end position="127"/>
    </location>
</feature>
<keyword evidence="2 7" id="KW-0853">WD repeat</keyword>
<feature type="repeat" description="WD" evidence="7">
    <location>
        <begin position="301"/>
        <end position="335"/>
    </location>
</feature>
<dbReference type="GO" id="GO:1905786">
    <property type="term" value="P:positive regulation of anaphase-promoting complex-dependent catabolic process"/>
    <property type="evidence" value="ECO:0007669"/>
    <property type="project" value="TreeGrafter"/>
</dbReference>
<evidence type="ECO:0000256" key="8">
    <source>
        <dbReference type="SAM" id="MobiDB-lite"/>
    </source>
</evidence>
<dbReference type="FunFam" id="2.130.10.10:FF:000098">
    <property type="entry name" value="WD repeat-containing protein slp1"/>
    <property type="match status" value="1"/>
</dbReference>
<evidence type="ECO:0000256" key="6">
    <source>
        <dbReference type="ARBA" id="ARBA00023306"/>
    </source>
</evidence>
<comment type="similarity">
    <text evidence="1">Belongs to the WD repeat CDC20/Fizzy family.</text>
</comment>
<keyword evidence="3" id="KW-0132">Cell division</keyword>
<feature type="repeat" description="WD" evidence="7">
    <location>
        <begin position="377"/>
        <end position="412"/>
    </location>
</feature>
<sequence length="571" mass="62596">MSLGASESSGEGTNIKRAASPIRHILARSSSSAPCYSSPSATKKTLLDEKPIKKLPLTGPDMNQLKKSDDTTKPTTPSKPASSLGSSTIEDLFKTAKRKSHFNNTSSSNLTTASASDSRPGLKRSHSAISSLDAANEPWLNTPITTKHQKIDKKEVYDRLTPGIADMDSAQVLMSKTQPTSCLEIAGSESYQEQVAKACGIYPNKRILCYETAPPPSSKVDVNKNTQTRLNTSTSASAKRHILTSPEKILDAPYMADDYYLNVLDWSCSNVVAVGLGKSVYLWSADNGTIQALDYDLDETVASLSYSADGTYLAVGTSSGDTQIWDVQKNKKLRSMRGQDCRIGVLSWDKHIISSGGRDGSIFNHDVRMANHVVKQLHGHVDEVCGLKWRWDGEMLASGGNDNTVNIWDIRSTVPKFTKRTHVSAVKALAWCPWSRNLLATGGGRDDKKIHFWNTVTGTRANTIHAGSQVTSLHWSQHYKEIVSTHGLPHNQVTVWGYPTLNKIIDIPAHETRILHSAMSPDGQVIATAAADENLKFWRIFDANGKIPLASESARLTEKKVVQLRRNKSIR</sequence>
<feature type="repeat" description="WD" evidence="7">
    <location>
        <begin position="507"/>
        <end position="540"/>
    </location>
</feature>
<comment type="caution">
    <text evidence="10">The sequence shown here is derived from an EMBL/GenBank/DDBJ whole genome shotgun (WGS) entry which is preliminary data.</text>
</comment>
<evidence type="ECO:0000256" key="1">
    <source>
        <dbReference type="ARBA" id="ARBA00006445"/>
    </source>
</evidence>
<dbReference type="OrthoDB" id="10263272at2759"/>